<gene>
    <name evidence="1" type="ORF">CHCC15381_4152</name>
</gene>
<reference evidence="1 2" key="1">
    <citation type="submission" date="2019-06" db="EMBL/GenBank/DDBJ databases">
        <title>Genome sequence analysis of &gt;100 Bacillus licheniformis strains suggests intrinsic resistance to this species.</title>
        <authorList>
            <person name="Wels M."/>
            <person name="Siezen R.J."/>
            <person name="Johansen E."/>
            <person name="Stuer-Lauridsen B."/>
            <person name="Bjerre K."/>
            <person name="Nielsen B.K.K."/>
        </authorList>
    </citation>
    <scope>NUCLEOTIDE SEQUENCE [LARGE SCALE GENOMIC DNA]</scope>
    <source>
        <strain evidence="1 2">BAC-15381</strain>
    </source>
</reference>
<keyword evidence="2" id="KW-1185">Reference proteome</keyword>
<protein>
    <submittedName>
        <fullName evidence="1">Uncharacterized protein</fullName>
    </submittedName>
</protein>
<evidence type="ECO:0000313" key="2">
    <source>
        <dbReference type="Proteomes" id="UP000429980"/>
    </source>
</evidence>
<organism evidence="1 2">
    <name type="scientific">Bacillus paralicheniformis</name>
    <dbReference type="NCBI Taxonomy" id="1648923"/>
    <lineage>
        <taxon>Bacteria</taxon>
        <taxon>Bacillati</taxon>
        <taxon>Bacillota</taxon>
        <taxon>Bacilli</taxon>
        <taxon>Bacillales</taxon>
        <taxon>Bacillaceae</taxon>
        <taxon>Bacillus</taxon>
    </lineage>
</organism>
<dbReference type="EMBL" id="NILF01000033">
    <property type="protein sequence ID" value="TWL39586.1"/>
    <property type="molecule type" value="Genomic_DNA"/>
</dbReference>
<comment type="caution">
    <text evidence="1">The sequence shown here is derived from an EMBL/GenBank/DDBJ whole genome shotgun (WGS) entry which is preliminary data.</text>
</comment>
<accession>A0ABY3FWS7</accession>
<sequence length="53" mass="6303">MVYKSQAFQLPRDQNANKEQHQTYNVYIKVSLQTLLYVLSNHHLLLIKHPLLL</sequence>
<proteinExistence type="predicted"/>
<evidence type="ECO:0000313" key="1">
    <source>
        <dbReference type="EMBL" id="TWL39586.1"/>
    </source>
</evidence>
<name>A0ABY3FWS7_9BACI</name>
<dbReference type="Proteomes" id="UP000429980">
    <property type="component" value="Unassembled WGS sequence"/>
</dbReference>